<reference evidence="18 19" key="1">
    <citation type="submission" date="2016-05" db="EMBL/GenBank/DDBJ databases">
        <title>Nuclear genome of Blastocystis sp. subtype 1 NandII.</title>
        <authorList>
            <person name="Gentekaki E."/>
            <person name="Curtis B."/>
            <person name="Stairs C."/>
            <person name="Eme L."/>
            <person name="Herman E."/>
            <person name="Klimes V."/>
            <person name="Arias M.C."/>
            <person name="Elias M."/>
            <person name="Hilliou F."/>
            <person name="Klute M."/>
            <person name="Malik S.-B."/>
            <person name="Pightling A."/>
            <person name="Rachubinski R."/>
            <person name="Salas D."/>
            <person name="Schlacht A."/>
            <person name="Suga H."/>
            <person name="Archibald J."/>
            <person name="Ball S.G."/>
            <person name="Clark G."/>
            <person name="Dacks J."/>
            <person name="Van Der Giezen M."/>
            <person name="Tsaousis A."/>
            <person name="Roger A."/>
        </authorList>
    </citation>
    <scope>NUCLEOTIDE SEQUENCE [LARGE SCALE GENOMIC DNA]</scope>
    <source>
        <strain evidence="19">ATCC 50177 / NandII</strain>
    </source>
</reference>
<dbReference type="PANTHER" id="PTHR48182:SF2">
    <property type="entry name" value="PROTEIN SERAC1"/>
    <property type="match status" value="1"/>
</dbReference>
<dbReference type="GO" id="GO:0016787">
    <property type="term" value="F:hydrolase activity"/>
    <property type="evidence" value="ECO:0007669"/>
    <property type="project" value="UniProtKB-KW"/>
</dbReference>
<evidence type="ECO:0000259" key="17">
    <source>
        <dbReference type="Pfam" id="PF12697"/>
    </source>
</evidence>
<dbReference type="InterPro" id="IPR016024">
    <property type="entry name" value="ARM-type_fold"/>
</dbReference>
<evidence type="ECO:0000256" key="11">
    <source>
        <dbReference type="ARBA" id="ARBA00023209"/>
    </source>
</evidence>
<dbReference type="EMBL" id="LXWW01000501">
    <property type="protein sequence ID" value="OAO12899.1"/>
    <property type="molecule type" value="Genomic_DNA"/>
</dbReference>
<accession>A0A196SA74</accession>
<dbReference type="Proteomes" id="UP000078348">
    <property type="component" value="Unassembled WGS sequence"/>
</dbReference>
<evidence type="ECO:0000256" key="1">
    <source>
        <dbReference type="ARBA" id="ARBA00004167"/>
    </source>
</evidence>
<keyword evidence="8" id="KW-0443">Lipid metabolism</keyword>
<evidence type="ECO:0000256" key="9">
    <source>
        <dbReference type="ARBA" id="ARBA00023128"/>
    </source>
</evidence>
<keyword evidence="11" id="KW-0594">Phospholipid biosynthesis</keyword>
<dbReference type="Gene3D" id="3.40.50.1820">
    <property type="entry name" value="alpha/beta hydrolase"/>
    <property type="match status" value="1"/>
</dbReference>
<evidence type="ECO:0000313" key="18">
    <source>
        <dbReference type="EMBL" id="OAO12899.1"/>
    </source>
</evidence>
<evidence type="ECO:0000313" key="19">
    <source>
        <dbReference type="Proteomes" id="UP000078348"/>
    </source>
</evidence>
<comment type="caution">
    <text evidence="18">The sequence shown here is derived from an EMBL/GenBank/DDBJ whole genome shotgun (WGS) entry which is preliminary data.</text>
</comment>
<comment type="subcellular location">
    <subcellularLocation>
        <location evidence="3">Endoplasmic reticulum</location>
    </subcellularLocation>
    <subcellularLocation>
        <location evidence="1">Membrane</location>
        <topology evidence="1">Single-pass membrane protein</topology>
    </subcellularLocation>
    <subcellularLocation>
        <location evidence="2">Mitochondrion</location>
    </subcellularLocation>
</comment>
<organism evidence="18 19">
    <name type="scientific">Blastocystis sp. subtype 1 (strain ATCC 50177 / NandII)</name>
    <dbReference type="NCBI Taxonomy" id="478820"/>
    <lineage>
        <taxon>Eukaryota</taxon>
        <taxon>Sar</taxon>
        <taxon>Stramenopiles</taxon>
        <taxon>Bigyra</taxon>
        <taxon>Opalozoa</taxon>
        <taxon>Opalinata</taxon>
        <taxon>Blastocystidae</taxon>
        <taxon>Blastocystis</taxon>
    </lineage>
</organism>
<keyword evidence="18" id="KW-0378">Hydrolase</keyword>
<evidence type="ECO:0000256" key="10">
    <source>
        <dbReference type="ARBA" id="ARBA00023136"/>
    </source>
</evidence>
<gene>
    <name evidence="18" type="ORF">AV274_5432</name>
</gene>
<evidence type="ECO:0000256" key="5">
    <source>
        <dbReference type="ARBA" id="ARBA00022692"/>
    </source>
</evidence>
<evidence type="ECO:0000256" key="8">
    <source>
        <dbReference type="ARBA" id="ARBA00023098"/>
    </source>
</evidence>
<dbReference type="InterPro" id="IPR000073">
    <property type="entry name" value="AB_hydrolase_1"/>
</dbReference>
<dbReference type="OrthoDB" id="5086500at2759"/>
<evidence type="ECO:0000256" key="12">
    <source>
        <dbReference type="ARBA" id="ARBA00023264"/>
    </source>
</evidence>
<keyword evidence="12" id="KW-1208">Phospholipid metabolism</keyword>
<sequence length="946" mass="107738">MFRVVCCKSSIPLDLSRSIGRSFSRRSKYVMEEVAPRRHIIPYVTGAVMLATGGAGVYLYKTNSFQMVEFTKRIKDESKDEMKWRDAIATSLVAISNQEQGKKRILRHKWGTTLGNWIIEDSVRSPYIIEALYALTERDPHFFCDALNSGKTKLITILRQYNEESFKRAIKRVIHLDISPCASSCHPSFHPNCHVEKPKGLIEEIAREKDDTVKTFYLWLLSGCKLSTIPFSAIPLPPESCPRSMRIRYCQVLQKVNMEGQANSWLPELIDASVFSSSETRLPHSRDEFMQLIRRKMRSLNRHHQDDASSPDLLILESQRPATKTEKIIESFKSLRAKPHAAESHEECLQSWLHCLVQWISDSEETVVTEALLALYHTTANESALLYLASTCLQPLLELSERTVQFKSLRERRVIALLAERLSYVPVEALSEGEVYCFDYQWSERRHDVEVVDEEVVPVEVVEHKSDAERWRKCIVYWCFQKDRVQQQAGIRTLCNYLQRSEYKTEMVKLWSESLLSILEPQSDPALCSEAQGYIERGVSKANGRPWWLTRCYLRALTLYASDEEMSEVMVSSGILPLLQVLASSPEESIDVQICRILSSLCAAHTETGAVVREFVRKYWRETLEAWRAGPSTKLHFFSQRVLYNAENSEAELGENVFVLYEDEAAKTKKEANDWDVDIVFVHGLRGSFYKTWREQCPATDVDHCVCWPEAYLPAYLKNARPSRPLSLRILSVDYPATIQVSSTPQHPLSLQQYAHFIRGELIKAGVGTRPVVFVGHSMGGLIVKHVLAEEFEGDYASPMLDQTKGIVFFSTPHKGSPIVKWNKTTLEKVLRFAPIVYQLKASSPDLLELNKKFLEIQPMPPILTINETCPLHLTKGVDLLVVPPEYGRIGVGEFVTLEGKDHLSVCKPKDPTDPSFTIAASFIQRVLDGVNQGVVIPSSQKEVKK</sequence>
<dbReference type="SUPFAM" id="SSF53474">
    <property type="entry name" value="alpha/beta-Hydrolases"/>
    <property type="match status" value="1"/>
</dbReference>
<keyword evidence="4" id="KW-0444">Lipid biosynthesis</keyword>
<protein>
    <recommendedName>
        <fullName evidence="14">Protein SERAC1</fullName>
    </recommendedName>
    <alternativeName>
        <fullName evidence="15">Serine active site-containing protein 1</fullName>
    </alternativeName>
</protein>
<name>A0A196SA74_BLAHN</name>
<dbReference type="AlphaFoldDB" id="A0A196SA74"/>
<evidence type="ECO:0000256" key="4">
    <source>
        <dbReference type="ARBA" id="ARBA00022516"/>
    </source>
</evidence>
<dbReference type="Pfam" id="PF12697">
    <property type="entry name" value="Abhydrolase_6"/>
    <property type="match status" value="1"/>
</dbReference>
<evidence type="ECO:0000256" key="7">
    <source>
        <dbReference type="ARBA" id="ARBA00022989"/>
    </source>
</evidence>
<evidence type="ECO:0000256" key="2">
    <source>
        <dbReference type="ARBA" id="ARBA00004173"/>
    </source>
</evidence>
<keyword evidence="6" id="KW-0256">Endoplasmic reticulum</keyword>
<dbReference type="PANTHER" id="PTHR48182">
    <property type="entry name" value="PROTEIN SERAC1"/>
    <property type="match status" value="1"/>
</dbReference>
<dbReference type="Gene3D" id="1.25.10.10">
    <property type="entry name" value="Leucine-rich Repeat Variant"/>
    <property type="match status" value="1"/>
</dbReference>
<keyword evidence="7 16" id="KW-1133">Transmembrane helix</keyword>
<keyword evidence="9" id="KW-0496">Mitochondrion</keyword>
<dbReference type="InterPro" id="IPR011989">
    <property type="entry name" value="ARM-like"/>
</dbReference>
<proteinExistence type="inferred from homology"/>
<dbReference type="InterPro" id="IPR052374">
    <property type="entry name" value="SERAC1"/>
</dbReference>
<evidence type="ECO:0000256" key="6">
    <source>
        <dbReference type="ARBA" id="ARBA00022824"/>
    </source>
</evidence>
<evidence type="ECO:0000256" key="14">
    <source>
        <dbReference type="ARBA" id="ARBA00040991"/>
    </source>
</evidence>
<keyword evidence="10 16" id="KW-0472">Membrane</keyword>
<dbReference type="GO" id="GO:0008654">
    <property type="term" value="P:phospholipid biosynthetic process"/>
    <property type="evidence" value="ECO:0007669"/>
    <property type="project" value="UniProtKB-KW"/>
</dbReference>
<comment type="similarity">
    <text evidence="13">Belongs to the SERAC1 family.</text>
</comment>
<keyword evidence="5 16" id="KW-0812">Transmembrane</keyword>
<evidence type="ECO:0000256" key="15">
    <source>
        <dbReference type="ARBA" id="ARBA00041701"/>
    </source>
</evidence>
<feature type="domain" description="AB hydrolase-1" evidence="17">
    <location>
        <begin position="679"/>
        <end position="797"/>
    </location>
</feature>
<feature type="transmembrane region" description="Helical" evidence="16">
    <location>
        <begin position="40"/>
        <end position="60"/>
    </location>
</feature>
<dbReference type="InterPro" id="IPR029058">
    <property type="entry name" value="AB_hydrolase_fold"/>
</dbReference>
<evidence type="ECO:0000256" key="16">
    <source>
        <dbReference type="SAM" id="Phobius"/>
    </source>
</evidence>
<keyword evidence="19" id="KW-1185">Reference proteome</keyword>
<dbReference type="GO" id="GO:0016020">
    <property type="term" value="C:membrane"/>
    <property type="evidence" value="ECO:0007669"/>
    <property type="project" value="UniProtKB-SubCell"/>
</dbReference>
<evidence type="ECO:0000256" key="3">
    <source>
        <dbReference type="ARBA" id="ARBA00004240"/>
    </source>
</evidence>
<dbReference type="GO" id="GO:0005739">
    <property type="term" value="C:mitochondrion"/>
    <property type="evidence" value="ECO:0007669"/>
    <property type="project" value="UniProtKB-SubCell"/>
</dbReference>
<evidence type="ECO:0000256" key="13">
    <source>
        <dbReference type="ARBA" id="ARBA00038024"/>
    </source>
</evidence>
<dbReference type="GO" id="GO:0005783">
    <property type="term" value="C:endoplasmic reticulum"/>
    <property type="evidence" value="ECO:0007669"/>
    <property type="project" value="UniProtKB-SubCell"/>
</dbReference>
<dbReference type="SUPFAM" id="SSF48371">
    <property type="entry name" value="ARM repeat"/>
    <property type="match status" value="1"/>
</dbReference>